<gene>
    <name evidence="7" type="ORF">E0F76_11925</name>
</gene>
<accession>A0A4V2YZ91</accession>
<evidence type="ECO:0000313" key="7">
    <source>
        <dbReference type="EMBL" id="TDD96197.1"/>
    </source>
</evidence>
<feature type="transmembrane region" description="Helical" evidence="6">
    <location>
        <begin position="309"/>
        <end position="332"/>
    </location>
</feature>
<dbReference type="PANTHER" id="PTHR30250:SF30">
    <property type="entry name" value="LIPID III FLIPPASE"/>
    <property type="match status" value="1"/>
</dbReference>
<dbReference type="Proteomes" id="UP000295479">
    <property type="component" value="Unassembled WGS sequence"/>
</dbReference>
<reference evidence="7 8" key="1">
    <citation type="submission" date="2019-03" db="EMBL/GenBank/DDBJ databases">
        <title>Flavobacterium AR-3-4 sp. nov. isolated from arctic soil.</title>
        <authorList>
            <person name="Chaudhary D.K."/>
        </authorList>
    </citation>
    <scope>NUCLEOTIDE SEQUENCE [LARGE SCALE GENOMIC DNA]</scope>
    <source>
        <strain evidence="7 8">AR-3-4</strain>
    </source>
</reference>
<keyword evidence="4 6" id="KW-1133">Transmembrane helix</keyword>
<dbReference type="Pfam" id="PF01943">
    <property type="entry name" value="Polysacc_synt"/>
    <property type="match status" value="1"/>
</dbReference>
<keyword evidence="3 6" id="KW-0812">Transmembrane</keyword>
<evidence type="ECO:0000256" key="1">
    <source>
        <dbReference type="ARBA" id="ARBA00004651"/>
    </source>
</evidence>
<evidence type="ECO:0000256" key="3">
    <source>
        <dbReference type="ARBA" id="ARBA00022692"/>
    </source>
</evidence>
<feature type="transmembrane region" description="Helical" evidence="6">
    <location>
        <begin position="184"/>
        <end position="204"/>
    </location>
</feature>
<evidence type="ECO:0000256" key="6">
    <source>
        <dbReference type="SAM" id="Phobius"/>
    </source>
</evidence>
<feature type="transmembrane region" description="Helical" evidence="6">
    <location>
        <begin position="21"/>
        <end position="49"/>
    </location>
</feature>
<feature type="transmembrane region" description="Helical" evidence="6">
    <location>
        <begin position="127"/>
        <end position="146"/>
    </location>
</feature>
<feature type="transmembrane region" description="Helical" evidence="6">
    <location>
        <begin position="158"/>
        <end position="178"/>
    </location>
</feature>
<proteinExistence type="predicted"/>
<comment type="subcellular location">
    <subcellularLocation>
        <location evidence="1">Cell membrane</location>
        <topology evidence="1">Multi-pass membrane protein</topology>
    </subcellularLocation>
</comment>
<dbReference type="EMBL" id="SMFK01000007">
    <property type="protein sequence ID" value="TDD96197.1"/>
    <property type="molecule type" value="Genomic_DNA"/>
</dbReference>
<keyword evidence="8" id="KW-1185">Reference proteome</keyword>
<dbReference type="InterPro" id="IPR002797">
    <property type="entry name" value="Polysacc_synth"/>
</dbReference>
<dbReference type="AlphaFoldDB" id="A0A4V2YZ91"/>
<feature type="transmembrane region" description="Helical" evidence="6">
    <location>
        <begin position="88"/>
        <end position="115"/>
    </location>
</feature>
<sequence>MKLIKKITQTQLFKISTLNSLSVIIKIGVGLVTSKLLAIFVGPAGMALVGNFKNFSSSLESISTLGFQTGIVKYVAENKEDKAHLNKLFSTVFLILLGVALLLSGFLFFSASYWNSKIFGDNYDYEVVFKVAGAALPWYVISIFWISVINGLGLFKKVIWITILGNVLGLLVSLVLILNYATLGALLAIVTTPALMFFVTSYFINKEIPFFSTIRYQSYDFKIVINLSSYTLMALVSSVLGPIVYIAIRNNVIKEIGIDEAGFWETITRISSYYMMFSSTILTVYFFPKLANAKNNLETKKVFWSYYKSILPLFIIGLLSIYFLRVFIIELLFTKEFLPVTSLFFWQLIGDVFKVAFLILGFQFLAKKLTLAFIFSEITSLAVLYFASNYLITVFGIQGIVMAQALDNLIYLLVLVIYFRKSLF</sequence>
<feature type="transmembrane region" description="Helical" evidence="6">
    <location>
        <begin position="224"/>
        <end position="248"/>
    </location>
</feature>
<feature type="transmembrane region" description="Helical" evidence="6">
    <location>
        <begin position="369"/>
        <end position="388"/>
    </location>
</feature>
<keyword evidence="2" id="KW-1003">Cell membrane</keyword>
<comment type="caution">
    <text evidence="7">The sequence shown here is derived from an EMBL/GenBank/DDBJ whole genome shotgun (WGS) entry which is preliminary data.</text>
</comment>
<evidence type="ECO:0000313" key="8">
    <source>
        <dbReference type="Proteomes" id="UP000295479"/>
    </source>
</evidence>
<dbReference type="InterPro" id="IPR050833">
    <property type="entry name" value="Poly_Biosynth_Transport"/>
</dbReference>
<organism evidence="7 8">
    <name type="scientific">Flavobacterium cellulosilyticum</name>
    <dbReference type="NCBI Taxonomy" id="2541731"/>
    <lineage>
        <taxon>Bacteria</taxon>
        <taxon>Pseudomonadati</taxon>
        <taxon>Bacteroidota</taxon>
        <taxon>Flavobacteriia</taxon>
        <taxon>Flavobacteriales</taxon>
        <taxon>Flavobacteriaceae</taxon>
        <taxon>Flavobacterium</taxon>
    </lineage>
</organism>
<dbReference type="OrthoDB" id="9769862at2"/>
<name>A0A4V2YZ91_9FLAO</name>
<dbReference type="PANTHER" id="PTHR30250">
    <property type="entry name" value="PST FAMILY PREDICTED COLANIC ACID TRANSPORTER"/>
    <property type="match status" value="1"/>
</dbReference>
<dbReference type="InterPro" id="IPR044550">
    <property type="entry name" value="WzxE"/>
</dbReference>
<keyword evidence="5 6" id="KW-0472">Membrane</keyword>
<dbReference type="RefSeq" id="WP_132006128.1">
    <property type="nucleotide sequence ID" value="NZ_SMFK01000007.1"/>
</dbReference>
<protein>
    <submittedName>
        <fullName evidence="7">O-antigen translocase</fullName>
    </submittedName>
</protein>
<evidence type="ECO:0000256" key="4">
    <source>
        <dbReference type="ARBA" id="ARBA00022989"/>
    </source>
</evidence>
<feature type="transmembrane region" description="Helical" evidence="6">
    <location>
        <begin position="344"/>
        <end position="362"/>
    </location>
</feature>
<evidence type="ECO:0000256" key="2">
    <source>
        <dbReference type="ARBA" id="ARBA00022475"/>
    </source>
</evidence>
<dbReference type="GO" id="GO:0005886">
    <property type="term" value="C:plasma membrane"/>
    <property type="evidence" value="ECO:0007669"/>
    <property type="project" value="UniProtKB-SubCell"/>
</dbReference>
<dbReference type="GO" id="GO:0009246">
    <property type="term" value="P:enterobacterial common antigen biosynthetic process"/>
    <property type="evidence" value="ECO:0007669"/>
    <property type="project" value="InterPro"/>
</dbReference>
<evidence type="ECO:0000256" key="5">
    <source>
        <dbReference type="ARBA" id="ARBA00023136"/>
    </source>
</evidence>
<feature type="transmembrane region" description="Helical" evidence="6">
    <location>
        <begin position="394"/>
        <end position="419"/>
    </location>
</feature>
<dbReference type="CDD" id="cd13125">
    <property type="entry name" value="MATE_like_10"/>
    <property type="match status" value="1"/>
</dbReference>